<dbReference type="AlphaFoldDB" id="A0A8J2NQN7"/>
<name>A0A8J2NQN7_9HEXA</name>
<evidence type="ECO:0000256" key="1">
    <source>
        <dbReference type="SAM" id="MobiDB-lite"/>
    </source>
</evidence>
<evidence type="ECO:0000313" key="3">
    <source>
        <dbReference type="Proteomes" id="UP000708208"/>
    </source>
</evidence>
<dbReference type="EMBL" id="CAJVCH010001344">
    <property type="protein sequence ID" value="CAG7638148.1"/>
    <property type="molecule type" value="Genomic_DNA"/>
</dbReference>
<accession>A0A8J2NQN7</accession>
<proteinExistence type="predicted"/>
<sequence>PNCRIKPIRTVDDRMCTDEEFGGSPVPTLNPSTSPDGRGSVDCTPMGRRASRTILESGPTFPLVVPWMTSSQREMGN</sequence>
<protein>
    <submittedName>
        <fullName evidence="2">Uncharacterized protein</fullName>
    </submittedName>
</protein>
<evidence type="ECO:0000313" key="2">
    <source>
        <dbReference type="EMBL" id="CAG7638148.1"/>
    </source>
</evidence>
<organism evidence="2 3">
    <name type="scientific">Allacma fusca</name>
    <dbReference type="NCBI Taxonomy" id="39272"/>
    <lineage>
        <taxon>Eukaryota</taxon>
        <taxon>Metazoa</taxon>
        <taxon>Ecdysozoa</taxon>
        <taxon>Arthropoda</taxon>
        <taxon>Hexapoda</taxon>
        <taxon>Collembola</taxon>
        <taxon>Symphypleona</taxon>
        <taxon>Sminthuridae</taxon>
        <taxon>Allacma</taxon>
    </lineage>
</organism>
<dbReference type="Proteomes" id="UP000708208">
    <property type="component" value="Unassembled WGS sequence"/>
</dbReference>
<reference evidence="2" key="1">
    <citation type="submission" date="2021-06" db="EMBL/GenBank/DDBJ databases">
        <authorList>
            <person name="Hodson N. C."/>
            <person name="Mongue J. A."/>
            <person name="Jaron S. K."/>
        </authorList>
    </citation>
    <scope>NUCLEOTIDE SEQUENCE</scope>
</reference>
<feature type="region of interest" description="Disordered" evidence="1">
    <location>
        <begin position="16"/>
        <end position="43"/>
    </location>
</feature>
<gene>
    <name evidence="2" type="ORF">AFUS01_LOCUS318</name>
</gene>
<feature type="non-terminal residue" evidence="2">
    <location>
        <position position="77"/>
    </location>
</feature>
<keyword evidence="3" id="KW-1185">Reference proteome</keyword>
<comment type="caution">
    <text evidence="2">The sequence shown here is derived from an EMBL/GenBank/DDBJ whole genome shotgun (WGS) entry which is preliminary data.</text>
</comment>